<dbReference type="RefSeq" id="WP_345163556.1">
    <property type="nucleotide sequence ID" value="NZ_BAABGX010000001.1"/>
</dbReference>
<dbReference type="Proteomes" id="UP001501844">
    <property type="component" value="Unassembled WGS sequence"/>
</dbReference>
<gene>
    <name evidence="2" type="ORF">GCM10023183_11920</name>
</gene>
<dbReference type="PANTHER" id="PTHR38590">
    <property type="entry name" value="BLL0828 PROTEIN"/>
    <property type="match status" value="1"/>
</dbReference>
<dbReference type="InterPro" id="IPR011335">
    <property type="entry name" value="Restrct_endonuc-II-like"/>
</dbReference>
<dbReference type="SUPFAM" id="SSF52980">
    <property type="entry name" value="Restriction endonuclease-like"/>
    <property type="match status" value="1"/>
</dbReference>
<keyword evidence="3" id="KW-1185">Reference proteome</keyword>
<accession>A0ABP8FDE4</accession>
<evidence type="ECO:0000313" key="2">
    <source>
        <dbReference type="EMBL" id="GAA4301103.1"/>
    </source>
</evidence>
<dbReference type="Gene3D" id="3.40.960.10">
    <property type="entry name" value="VSR Endonuclease"/>
    <property type="match status" value="1"/>
</dbReference>
<dbReference type="InterPro" id="IPR007569">
    <property type="entry name" value="DUF559"/>
</dbReference>
<dbReference type="PANTHER" id="PTHR38590:SF1">
    <property type="entry name" value="BLL0828 PROTEIN"/>
    <property type="match status" value="1"/>
</dbReference>
<sequence>MDSRNFRKELRRTATASEVILWQGLRDRKLKNRKFRRQHGIGPYIVDFYCQEEKLVVEVDGSSHDNIGTLQADETRDRWLSEHGYTILRFSNEEVYKNVERVLWAIEDAFSSGNV</sequence>
<comment type="caution">
    <text evidence="2">The sequence shown here is derived from an EMBL/GenBank/DDBJ whole genome shotgun (WGS) entry which is preliminary data.</text>
</comment>
<dbReference type="CDD" id="cd01038">
    <property type="entry name" value="Endonuclease_DUF559"/>
    <property type="match status" value="1"/>
</dbReference>
<proteinExistence type="predicted"/>
<protein>
    <recommendedName>
        <fullName evidence="1">DUF559 domain-containing protein</fullName>
    </recommendedName>
</protein>
<dbReference type="EMBL" id="BAABGX010000001">
    <property type="protein sequence ID" value="GAA4301103.1"/>
    <property type="molecule type" value="Genomic_DNA"/>
</dbReference>
<reference evidence="3" key="1">
    <citation type="journal article" date="2019" name="Int. J. Syst. Evol. Microbiol.">
        <title>The Global Catalogue of Microorganisms (GCM) 10K type strain sequencing project: providing services to taxonomists for standard genome sequencing and annotation.</title>
        <authorList>
            <consortium name="The Broad Institute Genomics Platform"/>
            <consortium name="The Broad Institute Genome Sequencing Center for Infectious Disease"/>
            <person name="Wu L."/>
            <person name="Ma J."/>
        </authorList>
    </citation>
    <scope>NUCLEOTIDE SEQUENCE [LARGE SCALE GENOMIC DNA]</scope>
    <source>
        <strain evidence="3">JCM 17917</strain>
    </source>
</reference>
<dbReference type="Pfam" id="PF04480">
    <property type="entry name" value="DUF559"/>
    <property type="match status" value="1"/>
</dbReference>
<dbReference type="InterPro" id="IPR047216">
    <property type="entry name" value="Endonuclease_DUF559_bact"/>
</dbReference>
<feature type="domain" description="DUF559" evidence="1">
    <location>
        <begin position="3"/>
        <end position="108"/>
    </location>
</feature>
<evidence type="ECO:0000313" key="3">
    <source>
        <dbReference type="Proteomes" id="UP001501844"/>
    </source>
</evidence>
<name>A0ABP8FDE4_9BACT</name>
<evidence type="ECO:0000259" key="1">
    <source>
        <dbReference type="Pfam" id="PF04480"/>
    </source>
</evidence>
<organism evidence="2 3">
    <name type="scientific">Nibribacter koreensis</name>
    <dbReference type="NCBI Taxonomy" id="1084519"/>
    <lineage>
        <taxon>Bacteria</taxon>
        <taxon>Pseudomonadati</taxon>
        <taxon>Bacteroidota</taxon>
        <taxon>Cytophagia</taxon>
        <taxon>Cytophagales</taxon>
        <taxon>Hymenobacteraceae</taxon>
        <taxon>Nibribacter</taxon>
    </lineage>
</organism>